<dbReference type="InterPro" id="IPR036388">
    <property type="entry name" value="WH-like_DNA-bd_sf"/>
</dbReference>
<evidence type="ECO:0000313" key="3">
    <source>
        <dbReference type="Proteomes" id="UP000475385"/>
    </source>
</evidence>
<dbReference type="SUPFAM" id="SSF46785">
    <property type="entry name" value="Winged helix' DNA-binding domain"/>
    <property type="match status" value="1"/>
</dbReference>
<sequence>MLTQKAKYGLKALAVLAEAGAAAPARRATLPIHEIAERARAPRKFLEAILLDLRRHGFVDSLRGKSGGYALARPATQIALSDLIRAIDGPLAPIPCASLTAYRPCVDCAEPADCAIRRVMRQVRDATAEILDGTMLADIATPTPRPAVTALLDAVTERA</sequence>
<keyword evidence="1" id="KW-0238">DNA-binding</keyword>
<dbReference type="GO" id="GO:0005829">
    <property type="term" value="C:cytosol"/>
    <property type="evidence" value="ECO:0007669"/>
    <property type="project" value="TreeGrafter"/>
</dbReference>
<dbReference type="Proteomes" id="UP000475385">
    <property type="component" value="Unassembled WGS sequence"/>
</dbReference>
<keyword evidence="3" id="KW-1185">Reference proteome</keyword>
<gene>
    <name evidence="2" type="ORF">G3576_03035</name>
</gene>
<reference evidence="2 3" key="1">
    <citation type="submission" date="2020-03" db="EMBL/GenBank/DDBJ databases">
        <title>Roseomonas stagni sp. nov., isolated from pond water in Japan.</title>
        <authorList>
            <person name="Furuhata K."/>
            <person name="Miyamoto H."/>
            <person name="Goto K."/>
        </authorList>
    </citation>
    <scope>NUCLEOTIDE SEQUENCE [LARGE SCALE GENOMIC DNA]</scope>
    <source>
        <strain evidence="2 3">PeD5</strain>
    </source>
</reference>
<dbReference type="PANTHER" id="PTHR33221:SF5">
    <property type="entry name" value="HTH-TYPE TRANSCRIPTIONAL REGULATOR ISCR"/>
    <property type="match status" value="1"/>
</dbReference>
<dbReference type="PANTHER" id="PTHR33221">
    <property type="entry name" value="WINGED HELIX-TURN-HELIX TRANSCRIPTIONAL REGULATOR, RRF2 FAMILY"/>
    <property type="match status" value="1"/>
</dbReference>
<dbReference type="EMBL" id="JAAIKB010000001">
    <property type="protein sequence ID" value="NGM18974.1"/>
    <property type="molecule type" value="Genomic_DNA"/>
</dbReference>
<protein>
    <submittedName>
        <fullName evidence="2">Rrf2 family transcriptional regulator</fullName>
    </submittedName>
</protein>
<dbReference type="PROSITE" id="PS51197">
    <property type="entry name" value="HTH_RRF2_2"/>
    <property type="match status" value="1"/>
</dbReference>
<dbReference type="NCBIfam" id="TIGR00738">
    <property type="entry name" value="rrf2_super"/>
    <property type="match status" value="1"/>
</dbReference>
<dbReference type="AlphaFoldDB" id="A0A6M1LG17"/>
<evidence type="ECO:0000313" key="2">
    <source>
        <dbReference type="EMBL" id="NGM18974.1"/>
    </source>
</evidence>
<dbReference type="InterPro" id="IPR000944">
    <property type="entry name" value="Tscrpt_reg_Rrf2"/>
</dbReference>
<dbReference type="Gene3D" id="1.10.10.10">
    <property type="entry name" value="Winged helix-like DNA-binding domain superfamily/Winged helix DNA-binding domain"/>
    <property type="match status" value="1"/>
</dbReference>
<accession>A0A6M1LG17</accession>
<dbReference type="RefSeq" id="WP_164692830.1">
    <property type="nucleotide sequence ID" value="NZ_JAAIKB010000001.1"/>
</dbReference>
<comment type="caution">
    <text evidence="2">The sequence shown here is derived from an EMBL/GenBank/DDBJ whole genome shotgun (WGS) entry which is preliminary data.</text>
</comment>
<evidence type="ECO:0000256" key="1">
    <source>
        <dbReference type="ARBA" id="ARBA00023125"/>
    </source>
</evidence>
<dbReference type="Pfam" id="PF02082">
    <property type="entry name" value="Rrf2"/>
    <property type="match status" value="1"/>
</dbReference>
<name>A0A6M1LG17_9PROT</name>
<dbReference type="GO" id="GO:0003700">
    <property type="term" value="F:DNA-binding transcription factor activity"/>
    <property type="evidence" value="ECO:0007669"/>
    <property type="project" value="TreeGrafter"/>
</dbReference>
<proteinExistence type="predicted"/>
<dbReference type="GO" id="GO:0003677">
    <property type="term" value="F:DNA binding"/>
    <property type="evidence" value="ECO:0007669"/>
    <property type="project" value="UniProtKB-KW"/>
</dbReference>
<organism evidence="2 3">
    <name type="scientific">Falsiroseomonas algicola</name>
    <dbReference type="NCBI Taxonomy" id="2716930"/>
    <lineage>
        <taxon>Bacteria</taxon>
        <taxon>Pseudomonadati</taxon>
        <taxon>Pseudomonadota</taxon>
        <taxon>Alphaproteobacteria</taxon>
        <taxon>Acetobacterales</taxon>
        <taxon>Roseomonadaceae</taxon>
        <taxon>Falsiroseomonas</taxon>
    </lineage>
</organism>
<dbReference type="InterPro" id="IPR036390">
    <property type="entry name" value="WH_DNA-bd_sf"/>
</dbReference>